<dbReference type="PANTHER" id="PTHR33164:SF64">
    <property type="entry name" value="TRANSCRIPTIONAL REGULATOR SLYA"/>
    <property type="match status" value="1"/>
</dbReference>
<organism evidence="5 6">
    <name type="scientific">Sphingomonas donggukensis</name>
    <dbReference type="NCBI Taxonomy" id="2949093"/>
    <lineage>
        <taxon>Bacteria</taxon>
        <taxon>Pseudomonadati</taxon>
        <taxon>Pseudomonadota</taxon>
        <taxon>Alphaproteobacteria</taxon>
        <taxon>Sphingomonadales</taxon>
        <taxon>Sphingomonadaceae</taxon>
        <taxon>Sphingomonas</taxon>
    </lineage>
</organism>
<keyword evidence="6" id="KW-1185">Reference proteome</keyword>
<dbReference type="InterPro" id="IPR039422">
    <property type="entry name" value="MarR/SlyA-like"/>
</dbReference>
<dbReference type="InterPro" id="IPR036390">
    <property type="entry name" value="WH_DNA-bd_sf"/>
</dbReference>
<dbReference type="Pfam" id="PF12802">
    <property type="entry name" value="MarR_2"/>
    <property type="match status" value="1"/>
</dbReference>
<dbReference type="PROSITE" id="PS50995">
    <property type="entry name" value="HTH_MARR_2"/>
    <property type="match status" value="1"/>
</dbReference>
<dbReference type="PROSITE" id="PS01117">
    <property type="entry name" value="HTH_MARR_1"/>
    <property type="match status" value="1"/>
</dbReference>
<dbReference type="InterPro" id="IPR000835">
    <property type="entry name" value="HTH_MarR-typ"/>
</dbReference>
<evidence type="ECO:0000256" key="1">
    <source>
        <dbReference type="ARBA" id="ARBA00023015"/>
    </source>
</evidence>
<dbReference type="SUPFAM" id="SSF46785">
    <property type="entry name" value="Winged helix' DNA-binding domain"/>
    <property type="match status" value="1"/>
</dbReference>
<keyword evidence="3" id="KW-0804">Transcription</keyword>
<keyword evidence="1" id="KW-0805">Transcription regulation</keyword>
<keyword evidence="2" id="KW-0238">DNA-binding</keyword>
<dbReference type="SMART" id="SM00347">
    <property type="entry name" value="HTH_MARR"/>
    <property type="match status" value="1"/>
</dbReference>
<evidence type="ECO:0000313" key="5">
    <source>
        <dbReference type="EMBL" id="URW74646.1"/>
    </source>
</evidence>
<sequence length="145" mass="16382">MKIEDDRPQLDFVRECVLLGRKWRSHMDERLRPGGLTLARATVLYWIDALPGLVTQRELADMVGIEGPTLVRQLHALEAQGLVERVPFEGDRRAKGLRLTDAAKPYLGQLQAVADGLCAEKLDRLETRRLSSATRLIREARLALE</sequence>
<dbReference type="InterPro" id="IPR036388">
    <property type="entry name" value="WH-like_DNA-bd_sf"/>
</dbReference>
<proteinExistence type="predicted"/>
<dbReference type="Gene3D" id="1.10.10.10">
    <property type="entry name" value="Winged helix-like DNA-binding domain superfamily/Winged helix DNA-binding domain"/>
    <property type="match status" value="1"/>
</dbReference>
<name>A0ABY4TVR9_9SPHN</name>
<evidence type="ECO:0000256" key="2">
    <source>
        <dbReference type="ARBA" id="ARBA00023125"/>
    </source>
</evidence>
<reference evidence="5" key="1">
    <citation type="submission" date="2022-05" db="EMBL/GenBank/DDBJ databases">
        <title>Sphingomonas sp. strain RMG20 Genome sequencing and assembly.</title>
        <authorList>
            <person name="Kim I."/>
        </authorList>
    </citation>
    <scope>NUCLEOTIDE SEQUENCE</scope>
    <source>
        <strain evidence="5">RMG20</strain>
    </source>
</reference>
<protein>
    <submittedName>
        <fullName evidence="5">MarR family transcriptional regulator</fullName>
    </submittedName>
</protein>
<dbReference type="PANTHER" id="PTHR33164">
    <property type="entry name" value="TRANSCRIPTIONAL REGULATOR, MARR FAMILY"/>
    <property type="match status" value="1"/>
</dbReference>
<accession>A0ABY4TVR9</accession>
<dbReference type="InterPro" id="IPR023187">
    <property type="entry name" value="Tscrpt_reg_MarR-type_CS"/>
</dbReference>
<dbReference type="RefSeq" id="WP_250749327.1">
    <property type="nucleotide sequence ID" value="NZ_CP098401.1"/>
</dbReference>
<evidence type="ECO:0000259" key="4">
    <source>
        <dbReference type="PROSITE" id="PS50995"/>
    </source>
</evidence>
<evidence type="ECO:0000313" key="6">
    <source>
        <dbReference type="Proteomes" id="UP001055580"/>
    </source>
</evidence>
<dbReference type="PRINTS" id="PR00598">
    <property type="entry name" value="HTHMARR"/>
</dbReference>
<evidence type="ECO:0000256" key="3">
    <source>
        <dbReference type="ARBA" id="ARBA00023163"/>
    </source>
</evidence>
<dbReference type="Proteomes" id="UP001055580">
    <property type="component" value="Chromosome"/>
</dbReference>
<gene>
    <name evidence="5" type="ORF">M9980_08650</name>
</gene>
<dbReference type="EMBL" id="CP098401">
    <property type="protein sequence ID" value="URW74646.1"/>
    <property type="molecule type" value="Genomic_DNA"/>
</dbReference>
<feature type="domain" description="HTH marR-type" evidence="4">
    <location>
        <begin position="9"/>
        <end position="142"/>
    </location>
</feature>